<dbReference type="Gene3D" id="3.30.519.10">
    <property type="entry name" value="Guanine Nucleotide Dissociation Inhibitor, domain 2"/>
    <property type="match status" value="1"/>
</dbReference>
<dbReference type="GO" id="GO:0005968">
    <property type="term" value="C:Rab-protein geranylgeranyltransferase complex"/>
    <property type="evidence" value="ECO:0007669"/>
    <property type="project" value="TreeGrafter"/>
</dbReference>
<dbReference type="GO" id="GO:0005092">
    <property type="term" value="F:GDP-dissociation inhibitor activity"/>
    <property type="evidence" value="ECO:0007669"/>
    <property type="project" value="InterPro"/>
</dbReference>
<dbReference type="PANTHER" id="PTHR11787">
    <property type="entry name" value="RAB GDP-DISSOCIATION INHIBITOR"/>
    <property type="match status" value="1"/>
</dbReference>
<dbReference type="OrthoDB" id="1923006at2759"/>
<dbReference type="GO" id="GO:0005634">
    <property type="term" value="C:nucleus"/>
    <property type="evidence" value="ECO:0007669"/>
    <property type="project" value="TreeGrafter"/>
</dbReference>
<reference evidence="2 3" key="1">
    <citation type="submission" date="2011-02" db="EMBL/GenBank/DDBJ databases">
        <title>The Genome Sequence of Sphaeroforma arctica JP610.</title>
        <authorList>
            <consortium name="The Broad Institute Genome Sequencing Platform"/>
            <person name="Russ C."/>
            <person name="Cuomo C."/>
            <person name="Young S.K."/>
            <person name="Zeng Q."/>
            <person name="Gargeya S."/>
            <person name="Alvarado L."/>
            <person name="Berlin A."/>
            <person name="Chapman S.B."/>
            <person name="Chen Z."/>
            <person name="Freedman E."/>
            <person name="Gellesch M."/>
            <person name="Goldberg J."/>
            <person name="Griggs A."/>
            <person name="Gujja S."/>
            <person name="Heilman E."/>
            <person name="Heiman D."/>
            <person name="Howarth C."/>
            <person name="Mehta T."/>
            <person name="Neiman D."/>
            <person name="Pearson M."/>
            <person name="Roberts A."/>
            <person name="Saif S."/>
            <person name="Shea T."/>
            <person name="Shenoy N."/>
            <person name="Sisk P."/>
            <person name="Stolte C."/>
            <person name="Sykes S."/>
            <person name="White J."/>
            <person name="Yandava C."/>
            <person name="Burger G."/>
            <person name="Gray M.W."/>
            <person name="Holland P.W.H."/>
            <person name="King N."/>
            <person name="Lang F.B.F."/>
            <person name="Roger A.J."/>
            <person name="Ruiz-Trillo I."/>
            <person name="Haas B."/>
            <person name="Nusbaum C."/>
            <person name="Birren B."/>
        </authorList>
    </citation>
    <scope>NUCLEOTIDE SEQUENCE [LARGE SCALE GENOMIC DNA]</scope>
    <source>
        <strain evidence="2 3">JP610</strain>
    </source>
</reference>
<dbReference type="PANTHER" id="PTHR11787:SF4">
    <property type="entry name" value="CHM, RAB ESCORT PROTEIN 1"/>
    <property type="match status" value="1"/>
</dbReference>
<evidence type="ECO:0000256" key="1">
    <source>
        <dbReference type="ARBA" id="ARBA00005593"/>
    </source>
</evidence>
<dbReference type="GeneID" id="25914427"/>
<dbReference type="RefSeq" id="XP_014147420.1">
    <property type="nucleotide sequence ID" value="XM_014291945.1"/>
</dbReference>
<proteinExistence type="inferred from homology"/>
<dbReference type="STRING" id="667725.A0A0L0FBQ8"/>
<dbReference type="Proteomes" id="UP000054560">
    <property type="component" value="Unassembled WGS sequence"/>
</dbReference>
<name>A0A0L0FBQ8_9EUKA</name>
<protein>
    <submittedName>
        <fullName evidence="2">Uncharacterized protein</fullName>
    </submittedName>
</protein>
<dbReference type="EMBL" id="KQ245514">
    <property type="protein sequence ID" value="KNC73518.1"/>
    <property type="molecule type" value="Genomic_DNA"/>
</dbReference>
<sequence>WSTLNLPGFRDFIKSISSEGDSANVHQPDQKARKHLIDSGFADGEDSALLKRNYVSDTTVVPTKSSAIEDAIGTADAAENDEKIKQFMKDGNRFCIDLMPKLLLSSSTLVELLIRSKVGEYLEFRPLEATCVYSDAAIQQVPCSRSDIFKTKAVSPVEKRFLMRFLKNCIDQEQYATVIANHSDDKDIPFTQFLATNKLSERLQSFICYAIANAEDKATLSTTAGLERTSLFLKSLGRFGNSPYLYPIYGVAELAQAFCRNCAVFGGVYILDKVPKSVNTAIDDGIDAPSTEGHPKLVSSVTFDDATTKCGALIVGPAYRDALCQSTNLPESR</sequence>
<dbReference type="GO" id="GO:0007264">
    <property type="term" value="P:small GTPase-mediated signal transduction"/>
    <property type="evidence" value="ECO:0007669"/>
    <property type="project" value="InterPro"/>
</dbReference>
<evidence type="ECO:0000313" key="3">
    <source>
        <dbReference type="Proteomes" id="UP000054560"/>
    </source>
</evidence>
<organism evidence="2 3">
    <name type="scientific">Sphaeroforma arctica JP610</name>
    <dbReference type="NCBI Taxonomy" id="667725"/>
    <lineage>
        <taxon>Eukaryota</taxon>
        <taxon>Ichthyosporea</taxon>
        <taxon>Ichthyophonida</taxon>
        <taxon>Sphaeroforma</taxon>
    </lineage>
</organism>
<evidence type="ECO:0000313" key="2">
    <source>
        <dbReference type="EMBL" id="KNC73518.1"/>
    </source>
</evidence>
<dbReference type="Gene3D" id="3.50.50.60">
    <property type="entry name" value="FAD/NAD(P)-binding domain"/>
    <property type="match status" value="1"/>
</dbReference>
<dbReference type="GO" id="GO:0016192">
    <property type="term" value="P:vesicle-mediated transport"/>
    <property type="evidence" value="ECO:0007669"/>
    <property type="project" value="TreeGrafter"/>
</dbReference>
<feature type="non-terminal residue" evidence="2">
    <location>
        <position position="1"/>
    </location>
</feature>
<accession>A0A0L0FBQ8</accession>
<dbReference type="AlphaFoldDB" id="A0A0L0FBQ8"/>
<gene>
    <name evidence="2" type="ORF">SARC_13923</name>
</gene>
<dbReference type="SUPFAM" id="SSF51905">
    <property type="entry name" value="FAD/NAD(P)-binding domain"/>
    <property type="match status" value="1"/>
</dbReference>
<comment type="similarity">
    <text evidence="1">Belongs to the Rab GDI family.</text>
</comment>
<dbReference type="GO" id="GO:0005829">
    <property type="term" value="C:cytosol"/>
    <property type="evidence" value="ECO:0007669"/>
    <property type="project" value="TreeGrafter"/>
</dbReference>
<dbReference type="PRINTS" id="PR00891">
    <property type="entry name" value="RABGDIREP"/>
</dbReference>
<dbReference type="Pfam" id="PF00996">
    <property type="entry name" value="GDI"/>
    <property type="match status" value="1"/>
</dbReference>
<dbReference type="InterPro" id="IPR018203">
    <property type="entry name" value="GDP_dissociation_inhibitor"/>
</dbReference>
<dbReference type="eggNOG" id="KOG4405">
    <property type="taxonomic scope" value="Eukaryota"/>
</dbReference>
<dbReference type="InterPro" id="IPR036188">
    <property type="entry name" value="FAD/NAD-bd_sf"/>
</dbReference>
<keyword evidence="3" id="KW-1185">Reference proteome</keyword>